<name>A0A5C5X1X0_9PLAN</name>
<reference evidence="2 3" key="1">
    <citation type="submission" date="2019-02" db="EMBL/GenBank/DDBJ databases">
        <title>Deep-cultivation of Planctomycetes and their phenomic and genomic characterization uncovers novel biology.</title>
        <authorList>
            <person name="Wiegand S."/>
            <person name="Jogler M."/>
            <person name="Boedeker C."/>
            <person name="Pinto D."/>
            <person name="Vollmers J."/>
            <person name="Rivas-Marin E."/>
            <person name="Kohn T."/>
            <person name="Peeters S.H."/>
            <person name="Heuer A."/>
            <person name="Rast P."/>
            <person name="Oberbeckmann S."/>
            <person name="Bunk B."/>
            <person name="Jeske O."/>
            <person name="Meyerdierks A."/>
            <person name="Storesund J.E."/>
            <person name="Kallscheuer N."/>
            <person name="Luecker S."/>
            <person name="Lage O.M."/>
            <person name="Pohl T."/>
            <person name="Merkel B.J."/>
            <person name="Hornburger P."/>
            <person name="Mueller R.-W."/>
            <person name="Bruemmer F."/>
            <person name="Labrenz M."/>
            <person name="Spormann A.M."/>
            <person name="Op Den Camp H."/>
            <person name="Overmann J."/>
            <person name="Amann R."/>
            <person name="Jetten M.S.M."/>
            <person name="Mascher T."/>
            <person name="Medema M.H."/>
            <person name="Devos D.P."/>
            <person name="Kaster A.-K."/>
            <person name="Ovreas L."/>
            <person name="Rohde M."/>
            <person name="Galperin M.Y."/>
            <person name="Jogler C."/>
        </authorList>
    </citation>
    <scope>NUCLEOTIDE SEQUENCE [LARGE SCALE GENOMIC DNA]</scope>
    <source>
        <strain evidence="2 3">KOR42</strain>
    </source>
</reference>
<evidence type="ECO:0000313" key="2">
    <source>
        <dbReference type="EMBL" id="TWT56916.1"/>
    </source>
</evidence>
<organism evidence="2 3">
    <name type="scientific">Thalassoglobus neptunius</name>
    <dbReference type="NCBI Taxonomy" id="1938619"/>
    <lineage>
        <taxon>Bacteria</taxon>
        <taxon>Pseudomonadati</taxon>
        <taxon>Planctomycetota</taxon>
        <taxon>Planctomycetia</taxon>
        <taxon>Planctomycetales</taxon>
        <taxon>Planctomycetaceae</taxon>
        <taxon>Thalassoglobus</taxon>
    </lineage>
</organism>
<dbReference type="RefSeq" id="WP_231740573.1">
    <property type="nucleotide sequence ID" value="NZ_SIHI01000001.1"/>
</dbReference>
<feature type="region of interest" description="Disordered" evidence="1">
    <location>
        <begin position="68"/>
        <end position="121"/>
    </location>
</feature>
<protein>
    <submittedName>
        <fullName evidence="2">Uncharacterized protein</fullName>
    </submittedName>
</protein>
<dbReference type="EMBL" id="SIHI01000001">
    <property type="protein sequence ID" value="TWT56916.1"/>
    <property type="molecule type" value="Genomic_DNA"/>
</dbReference>
<comment type="caution">
    <text evidence="2">The sequence shown here is derived from an EMBL/GenBank/DDBJ whole genome shotgun (WGS) entry which is preliminary data.</text>
</comment>
<dbReference type="AlphaFoldDB" id="A0A5C5X1X0"/>
<gene>
    <name evidence="2" type="ORF">KOR42_02720</name>
</gene>
<evidence type="ECO:0000313" key="3">
    <source>
        <dbReference type="Proteomes" id="UP000317243"/>
    </source>
</evidence>
<sequence length="472" mass="52175">MTQVKETPCPDCGEMVRVNSLRCWNCGAFMNKGIEEKYIALQAKPQEIIYSQMPDNEVAAIDDEDDDFELSVPTDKSETNSIADLEDASAPQENEAKENADATRPSSHDDEHAGSDDLLDIALKDERELQKRRKERSQRGGMRTPGGGILIFCPYGCRIEVKEDHRGMQGKCPKCSAPFIVPVDPPKYKTKKSAESQGEAVVDSAGGFDVWLTDLHLHKVNPEKLKLKADSLAKDFVPADFAFSSEKILAAVFGKKAGKLFGGGGKDDPRSILKMQLQEGKAIADLDLAEKFEFDSESLKQLKVVQPTASRADSIFHGIPVFGEGRIAIQLPHVGDSKEIQYVSLGITQFWEFRKALEEKFGIADFGGDAGIPMERKYLPYRCQFMETQIKALDNLEFYKADDSIELEVVGFQCGKCQTTVSTQGRDQHQLGGKTAKGIAKAKCPKCQNKMGENLLYDIKEPTAETAETARS</sequence>
<evidence type="ECO:0000256" key="1">
    <source>
        <dbReference type="SAM" id="MobiDB-lite"/>
    </source>
</evidence>
<keyword evidence="3" id="KW-1185">Reference proteome</keyword>
<proteinExistence type="predicted"/>
<accession>A0A5C5X1X0</accession>
<feature type="compositionally biased region" description="Basic and acidic residues" evidence="1">
    <location>
        <begin position="94"/>
        <end position="115"/>
    </location>
</feature>
<dbReference type="Proteomes" id="UP000317243">
    <property type="component" value="Unassembled WGS sequence"/>
</dbReference>